<evidence type="ECO:0000256" key="2">
    <source>
        <dbReference type="ARBA" id="ARBA00004294"/>
    </source>
</evidence>
<feature type="compositionally biased region" description="Basic and acidic residues" evidence="8">
    <location>
        <begin position="8"/>
        <end position="22"/>
    </location>
</feature>
<reference evidence="12" key="1">
    <citation type="submission" date="2025-08" db="UniProtKB">
        <authorList>
            <consortium name="RefSeq"/>
        </authorList>
    </citation>
    <scope>IDENTIFICATION</scope>
</reference>
<comment type="subcellular location">
    <subcellularLocation>
        <location evidence="1">Membrane</location>
        <topology evidence="1">Single-pass membrane protein</topology>
    </subcellularLocation>
    <subcellularLocation>
        <location evidence="2">Mitochondrion outer membrane</location>
    </subcellularLocation>
</comment>
<evidence type="ECO:0000256" key="5">
    <source>
        <dbReference type="ARBA" id="ARBA00022989"/>
    </source>
</evidence>
<name>A0ABM3WPJ8_ERIEU</name>
<keyword evidence="7 9" id="KW-0472">Membrane</keyword>
<evidence type="ECO:0000256" key="4">
    <source>
        <dbReference type="ARBA" id="ARBA00022787"/>
    </source>
</evidence>
<dbReference type="RefSeq" id="XP_060038498.1">
    <property type="nucleotide sequence ID" value="XM_060182515.1"/>
</dbReference>
<accession>A0ABM3WPJ8</accession>
<keyword evidence="5 9" id="KW-1133">Transmembrane helix</keyword>
<evidence type="ECO:0000259" key="10">
    <source>
        <dbReference type="Pfam" id="PF05644"/>
    </source>
</evidence>
<evidence type="ECO:0000313" key="12">
    <source>
        <dbReference type="RefSeq" id="XP_060038498.1"/>
    </source>
</evidence>
<keyword evidence="4" id="KW-1000">Mitochondrion outer membrane</keyword>
<keyword evidence="11" id="KW-1185">Reference proteome</keyword>
<feature type="domain" description="Mff-like" evidence="10">
    <location>
        <begin position="111"/>
        <end position="179"/>
    </location>
</feature>
<feature type="transmembrane region" description="Helical" evidence="9">
    <location>
        <begin position="160"/>
        <end position="178"/>
    </location>
</feature>
<gene>
    <name evidence="12" type="primary">FATE1</name>
</gene>
<dbReference type="Pfam" id="PF05644">
    <property type="entry name" value="Miff"/>
    <property type="match status" value="1"/>
</dbReference>
<dbReference type="Proteomes" id="UP001652624">
    <property type="component" value="Chromosome X"/>
</dbReference>
<evidence type="ECO:0000256" key="9">
    <source>
        <dbReference type="SAM" id="Phobius"/>
    </source>
</evidence>
<keyword evidence="3 9" id="KW-0812">Transmembrane</keyword>
<dbReference type="InterPro" id="IPR039433">
    <property type="entry name" value="Mff-like_dom"/>
</dbReference>
<sequence>MAGASSNIKEEMELTMKEDLDSGNHGPSQEQLLMAEMMERGIRSLGFGQRKQKADPKPSGSASPLAWSPAPPRNKKTGPPFRVPRETSHGDVPPPLDFTGAFQGLKFRHERNPDLDMLAEIGLEELNGLEMEVMRRQMSVITERLRALEDQGATWHYRETIFFTIVVSACLANLWLWMRH</sequence>
<evidence type="ECO:0000313" key="11">
    <source>
        <dbReference type="Proteomes" id="UP001652624"/>
    </source>
</evidence>
<dbReference type="PANTHER" id="PTHR21128:SF0">
    <property type="entry name" value="FETAL AND ADULT TESTIS-EXPRESSED TRANSCRIPT PROTEIN"/>
    <property type="match status" value="1"/>
</dbReference>
<organism evidence="11 12">
    <name type="scientific">Erinaceus europaeus</name>
    <name type="common">Western European hedgehog</name>
    <dbReference type="NCBI Taxonomy" id="9365"/>
    <lineage>
        <taxon>Eukaryota</taxon>
        <taxon>Metazoa</taxon>
        <taxon>Chordata</taxon>
        <taxon>Craniata</taxon>
        <taxon>Vertebrata</taxon>
        <taxon>Euteleostomi</taxon>
        <taxon>Mammalia</taxon>
        <taxon>Eutheria</taxon>
        <taxon>Laurasiatheria</taxon>
        <taxon>Eulipotyphla</taxon>
        <taxon>Erinaceidae</taxon>
        <taxon>Erinaceinae</taxon>
        <taxon>Erinaceus</taxon>
    </lineage>
</organism>
<proteinExistence type="predicted"/>
<evidence type="ECO:0000256" key="3">
    <source>
        <dbReference type="ARBA" id="ARBA00022692"/>
    </source>
</evidence>
<feature type="compositionally biased region" description="Low complexity" evidence="8">
    <location>
        <begin position="58"/>
        <end position="68"/>
    </location>
</feature>
<dbReference type="PANTHER" id="PTHR21128">
    <property type="entry name" value="FETAL AND ADULT TESTIS-EXPRESSED TRANSCRIPT PROTEIN"/>
    <property type="match status" value="1"/>
</dbReference>
<evidence type="ECO:0000256" key="6">
    <source>
        <dbReference type="ARBA" id="ARBA00023128"/>
    </source>
</evidence>
<dbReference type="GeneID" id="103120094"/>
<dbReference type="InterPro" id="IPR039153">
    <property type="entry name" value="FATE1"/>
</dbReference>
<protein>
    <submittedName>
        <fullName evidence="12">Fetal and adult testis-expressed transcript protein</fullName>
    </submittedName>
</protein>
<keyword evidence="6" id="KW-0496">Mitochondrion</keyword>
<feature type="region of interest" description="Disordered" evidence="8">
    <location>
        <begin position="1"/>
        <end position="95"/>
    </location>
</feature>
<evidence type="ECO:0000256" key="7">
    <source>
        <dbReference type="ARBA" id="ARBA00023136"/>
    </source>
</evidence>
<evidence type="ECO:0000256" key="8">
    <source>
        <dbReference type="SAM" id="MobiDB-lite"/>
    </source>
</evidence>
<evidence type="ECO:0000256" key="1">
    <source>
        <dbReference type="ARBA" id="ARBA00004167"/>
    </source>
</evidence>